<proteinExistence type="predicted"/>
<evidence type="ECO:0008006" key="2">
    <source>
        <dbReference type="Google" id="ProtNLM"/>
    </source>
</evidence>
<accession>A0A382G624</accession>
<name>A0A382G624_9ZZZZ</name>
<dbReference type="AlphaFoldDB" id="A0A382G624"/>
<evidence type="ECO:0000313" key="1">
    <source>
        <dbReference type="EMBL" id="SVB69621.1"/>
    </source>
</evidence>
<protein>
    <recommendedName>
        <fullName evidence="2">Neutral/alkaline non-lysosomal ceramidase N-terminal domain-containing protein</fullName>
    </recommendedName>
</protein>
<organism evidence="1">
    <name type="scientific">marine metagenome</name>
    <dbReference type="NCBI Taxonomy" id="408172"/>
    <lineage>
        <taxon>unclassified sequences</taxon>
        <taxon>metagenomes</taxon>
        <taxon>ecological metagenomes</taxon>
    </lineage>
</organism>
<dbReference type="EMBL" id="UINC01053287">
    <property type="protein sequence ID" value="SVB69621.1"/>
    <property type="molecule type" value="Genomic_DNA"/>
</dbReference>
<gene>
    <name evidence="1" type="ORF">METZ01_LOCUS222475</name>
</gene>
<reference evidence="1" key="1">
    <citation type="submission" date="2018-05" db="EMBL/GenBank/DDBJ databases">
        <authorList>
            <person name="Lanie J.A."/>
            <person name="Ng W.-L."/>
            <person name="Kazmierczak K.M."/>
            <person name="Andrzejewski T.M."/>
            <person name="Davidsen T.M."/>
            <person name="Wayne K.J."/>
            <person name="Tettelin H."/>
            <person name="Glass J.I."/>
            <person name="Rusch D."/>
            <person name="Podicherti R."/>
            <person name="Tsui H.-C.T."/>
            <person name="Winkler M.E."/>
        </authorList>
    </citation>
    <scope>NUCLEOTIDE SEQUENCE</scope>
</reference>
<sequence length="440" mass="48535">MKKQKDQITQLPKYELVGGAAETIITPDAEGTFLIGPMQPSTGVNDALWARALVLSDGINQIAILTLDCLGFDFAYNDILIQAASESSNIPAENIMINCSHTHSAPITIPWGPWDKEKDKPFHRFLPEKIATITKQASLCLEPVRLRYRRETTQIGFNRRFFDGQSISMAPNPNGAILPWVDVLSVERIEGKPVAVLFSHAAHPVIVHGASTLISADYPGFAVDTLIREQGEETVYMFAQGCSANINGFPLRGGIDAANGAGRDLGLAVCRSIKAMEEEISVENIQIESMELELPLQDPPSVEVCQMMLAQEKDADRRRAFSELLINSQSDQLPSVRFPIKAFSIGSLCILGLAHEMFAEYHHYINEVSPFPDNMVLAYTNGVECYVGTEKDYNLGDHGGYETSSMGAAFLYQPRLPLSPQSEELIQQGLKHLLDQLVTR</sequence>